<comment type="caution">
    <text evidence="1">The sequence shown here is derived from an EMBL/GenBank/DDBJ whole genome shotgun (WGS) entry which is preliminary data.</text>
</comment>
<name>A0AA35WKC9_GEOBA</name>
<dbReference type="EMBL" id="CASHTH010001645">
    <property type="protein sequence ID" value="CAI8017605.1"/>
    <property type="molecule type" value="Genomic_DNA"/>
</dbReference>
<accession>A0AA35WKC9</accession>
<organism evidence="1 2">
    <name type="scientific">Geodia barretti</name>
    <name type="common">Barrett's horny sponge</name>
    <dbReference type="NCBI Taxonomy" id="519541"/>
    <lineage>
        <taxon>Eukaryota</taxon>
        <taxon>Metazoa</taxon>
        <taxon>Porifera</taxon>
        <taxon>Demospongiae</taxon>
        <taxon>Heteroscleromorpha</taxon>
        <taxon>Tetractinellida</taxon>
        <taxon>Astrophorina</taxon>
        <taxon>Geodiidae</taxon>
        <taxon>Geodia</taxon>
    </lineage>
</organism>
<proteinExistence type="predicted"/>
<evidence type="ECO:0000313" key="2">
    <source>
        <dbReference type="Proteomes" id="UP001174909"/>
    </source>
</evidence>
<dbReference type="Proteomes" id="UP001174909">
    <property type="component" value="Unassembled WGS sequence"/>
</dbReference>
<protein>
    <submittedName>
        <fullName evidence="1">Uncharacterized protein</fullName>
    </submittedName>
</protein>
<gene>
    <name evidence="1" type="ORF">GBAR_LOCUS10668</name>
</gene>
<keyword evidence="2" id="KW-1185">Reference proteome</keyword>
<sequence>MRSWRDSWWSWATGAVERCSKEKTLRPGNSLLLPAGRPEETSRMSCAVLVSQWRSVLSSWPWPREKRPTGTGR</sequence>
<evidence type="ECO:0000313" key="1">
    <source>
        <dbReference type="EMBL" id="CAI8017605.1"/>
    </source>
</evidence>
<reference evidence="1" key="1">
    <citation type="submission" date="2023-03" db="EMBL/GenBank/DDBJ databases">
        <authorList>
            <person name="Steffen K."/>
            <person name="Cardenas P."/>
        </authorList>
    </citation>
    <scope>NUCLEOTIDE SEQUENCE</scope>
</reference>
<dbReference type="AlphaFoldDB" id="A0AA35WKC9"/>